<dbReference type="RefSeq" id="XP_015268221.1">
    <property type="nucleotide sequence ID" value="XM_015412735.1"/>
</dbReference>
<evidence type="ECO:0000256" key="1">
    <source>
        <dbReference type="ARBA" id="ARBA00004651"/>
    </source>
</evidence>
<keyword evidence="4 9" id="KW-0812">Transmembrane</keyword>
<evidence type="ECO:0000313" key="13">
    <source>
        <dbReference type="RefSeq" id="XP_015268221.1"/>
    </source>
</evidence>
<keyword evidence="2 10" id="KW-1003">Cell membrane</keyword>
<feature type="transmembrane region" description="Helical" evidence="10">
    <location>
        <begin position="198"/>
        <end position="226"/>
    </location>
</feature>
<dbReference type="GeneID" id="107111722"/>
<evidence type="ECO:0000256" key="3">
    <source>
        <dbReference type="ARBA" id="ARBA00022606"/>
    </source>
</evidence>
<feature type="transmembrane region" description="Helical" evidence="10">
    <location>
        <begin position="238"/>
        <end position="262"/>
    </location>
</feature>
<keyword evidence="9" id="KW-0297">G-protein coupled receptor</keyword>
<keyword evidence="3 10" id="KW-0716">Sensory transduction</keyword>
<feature type="transmembrane region" description="Helical" evidence="10">
    <location>
        <begin position="86"/>
        <end position="108"/>
    </location>
</feature>
<gene>
    <name evidence="13" type="primary">LOC107111722</name>
</gene>
<dbReference type="PROSITE" id="PS00237">
    <property type="entry name" value="G_PROTEIN_RECEP_F1_1"/>
    <property type="match status" value="1"/>
</dbReference>
<keyword evidence="9" id="KW-0675">Receptor</keyword>
<evidence type="ECO:0000256" key="5">
    <source>
        <dbReference type="ARBA" id="ARBA00022725"/>
    </source>
</evidence>
<evidence type="ECO:0000256" key="10">
    <source>
        <dbReference type="RuleBase" id="RU363047"/>
    </source>
</evidence>
<evidence type="ECO:0000313" key="12">
    <source>
        <dbReference type="Proteomes" id="UP000694871"/>
    </source>
</evidence>
<keyword evidence="5 10" id="KW-0552">Olfaction</keyword>
<keyword evidence="8 9" id="KW-0807">Transducer</keyword>
<comment type="subcellular location">
    <subcellularLocation>
        <location evidence="1 10">Cell membrane</location>
        <topology evidence="1 10">Multi-pass membrane protein</topology>
    </subcellularLocation>
</comment>
<dbReference type="Proteomes" id="UP000694871">
    <property type="component" value="Unplaced"/>
</dbReference>
<feature type="transmembrane region" description="Helical" evidence="10">
    <location>
        <begin position="143"/>
        <end position="166"/>
    </location>
</feature>
<dbReference type="Gene3D" id="1.20.1070.10">
    <property type="entry name" value="Rhodopsin 7-helix transmembrane proteins"/>
    <property type="match status" value="1"/>
</dbReference>
<feature type="transmembrane region" description="Helical" evidence="10">
    <location>
        <begin position="274"/>
        <end position="293"/>
    </location>
</feature>
<feature type="transmembrane region" description="Helical" evidence="10">
    <location>
        <begin position="26"/>
        <end position="50"/>
    </location>
</feature>
<organism evidence="12 13">
    <name type="scientific">Gekko japonicus</name>
    <name type="common">Schlegel's Japanese gecko</name>
    <dbReference type="NCBI Taxonomy" id="146911"/>
    <lineage>
        <taxon>Eukaryota</taxon>
        <taxon>Metazoa</taxon>
        <taxon>Chordata</taxon>
        <taxon>Craniata</taxon>
        <taxon>Vertebrata</taxon>
        <taxon>Euteleostomi</taxon>
        <taxon>Lepidosauria</taxon>
        <taxon>Squamata</taxon>
        <taxon>Bifurcata</taxon>
        <taxon>Gekkota</taxon>
        <taxon>Gekkonidae</taxon>
        <taxon>Gekkoninae</taxon>
        <taxon>Gekko</taxon>
    </lineage>
</organism>
<name>A0ABM1K3D4_GEKJA</name>
<feature type="domain" description="G-protein coupled receptors family 1 profile" evidence="11">
    <location>
        <begin position="42"/>
        <end position="291"/>
    </location>
</feature>
<evidence type="ECO:0000256" key="2">
    <source>
        <dbReference type="ARBA" id="ARBA00022475"/>
    </source>
</evidence>
<dbReference type="PANTHER" id="PTHR26453">
    <property type="entry name" value="OLFACTORY RECEPTOR"/>
    <property type="match status" value="1"/>
</dbReference>
<keyword evidence="12" id="KW-1185">Reference proteome</keyword>
<evidence type="ECO:0000259" key="11">
    <source>
        <dbReference type="PROSITE" id="PS50262"/>
    </source>
</evidence>
<sequence length="315" mass="35064">MMGAENSTSATEFVLEGLSNHRKTQFLLFGVILLTYLLTVAGNAAVILLVQSDSRLHTPMYFFLMNLSTIEICYATSTEPQMMAHLLAGNGIISFTGCALQVFAVLIMGTAECFLLGVMAYDRFLAIFHPLTYAVAMSKYRQWQLACACWTAGILFSMIYVCVTFRHSYCGSNHINHFICEMPVVLKLACDDTRVSQAIVFIMAAVVLVIPVFVVLTSYGFILFSVVKMRSTTSQRKAFSTCASHLVVVTVFYGTVISMYLIPRSNPPSNHDKRIAVFYTVVTPLLNPVIYTLRNKDVHGAAAKVLRRHHLEPKI</sequence>
<dbReference type="Pfam" id="PF13853">
    <property type="entry name" value="7tm_4"/>
    <property type="match status" value="1"/>
</dbReference>
<dbReference type="SUPFAM" id="SSF81321">
    <property type="entry name" value="Family A G protein-coupled receptor-like"/>
    <property type="match status" value="1"/>
</dbReference>
<dbReference type="PROSITE" id="PS50262">
    <property type="entry name" value="G_PROTEIN_RECEP_F1_2"/>
    <property type="match status" value="1"/>
</dbReference>
<dbReference type="InterPro" id="IPR017452">
    <property type="entry name" value="GPCR_Rhodpsn_7TM"/>
</dbReference>
<evidence type="ECO:0000256" key="7">
    <source>
        <dbReference type="ARBA" id="ARBA00023136"/>
    </source>
</evidence>
<evidence type="ECO:0000256" key="8">
    <source>
        <dbReference type="ARBA" id="ARBA00023224"/>
    </source>
</evidence>
<dbReference type="PRINTS" id="PR00245">
    <property type="entry name" value="OLFACTORYR"/>
</dbReference>
<dbReference type="PRINTS" id="PR00237">
    <property type="entry name" value="GPCRRHODOPSN"/>
</dbReference>
<keyword evidence="6 10" id="KW-1133">Transmembrane helix</keyword>
<evidence type="ECO:0000256" key="6">
    <source>
        <dbReference type="ARBA" id="ARBA00022989"/>
    </source>
</evidence>
<protein>
    <recommendedName>
        <fullName evidence="10">Olfactory receptor</fullName>
    </recommendedName>
</protein>
<accession>A0ABM1K3D4</accession>
<evidence type="ECO:0000256" key="4">
    <source>
        <dbReference type="ARBA" id="ARBA00022692"/>
    </source>
</evidence>
<comment type="similarity">
    <text evidence="9">Belongs to the G-protein coupled receptor 1 family.</text>
</comment>
<reference evidence="13" key="1">
    <citation type="submission" date="2025-08" db="UniProtKB">
        <authorList>
            <consortium name="RefSeq"/>
        </authorList>
    </citation>
    <scope>IDENTIFICATION</scope>
</reference>
<dbReference type="InterPro" id="IPR000725">
    <property type="entry name" value="Olfact_rcpt"/>
</dbReference>
<feature type="transmembrane region" description="Helical" evidence="10">
    <location>
        <begin position="114"/>
        <end position="136"/>
    </location>
</feature>
<keyword evidence="7 10" id="KW-0472">Membrane</keyword>
<feature type="transmembrane region" description="Helical" evidence="10">
    <location>
        <begin position="56"/>
        <end position="74"/>
    </location>
</feature>
<proteinExistence type="inferred from homology"/>
<dbReference type="InterPro" id="IPR000276">
    <property type="entry name" value="GPCR_Rhodpsn"/>
</dbReference>
<evidence type="ECO:0000256" key="9">
    <source>
        <dbReference type="RuleBase" id="RU000688"/>
    </source>
</evidence>